<evidence type="ECO:0000256" key="1">
    <source>
        <dbReference type="ARBA" id="ARBA00023054"/>
    </source>
</evidence>
<feature type="coiled-coil region" evidence="2">
    <location>
        <begin position="243"/>
        <end position="380"/>
    </location>
</feature>
<feature type="region of interest" description="Disordered" evidence="3">
    <location>
        <begin position="77"/>
        <end position="193"/>
    </location>
</feature>
<dbReference type="Gene3D" id="1.10.287.1490">
    <property type="match status" value="1"/>
</dbReference>
<dbReference type="GeneID" id="108568425"/>
<dbReference type="PANTHER" id="PTHR18870:SF9">
    <property type="entry name" value="PROTEIN TAG-278-RELATED"/>
    <property type="match status" value="1"/>
</dbReference>
<feature type="region of interest" description="Disordered" evidence="3">
    <location>
        <begin position="1"/>
        <end position="39"/>
    </location>
</feature>
<dbReference type="Proteomes" id="UP000695000">
    <property type="component" value="Unplaced"/>
</dbReference>
<evidence type="ECO:0000313" key="4">
    <source>
        <dbReference type="Proteomes" id="UP000695000"/>
    </source>
</evidence>
<accession>A0ABM1NEZ8</accession>
<sequence>MFNFFKRSRREDGSEKKLVKDEAGRPTRNSFKNNLPQGGIVLAGNEDCRDSCNGVTTNDDQTNEKPRMLSYAGTLKKSEAKGQNVKPCGHGTVAISPRVPLAISKKNEHQQQQQQTPPPSPKLEVKNNNKSAPTAAVVEVKPTPRCKKNERKGSLKEKNHQVDGNHLKRQHSADNPPHATNGQTHEDKDKEDETKNLINQEAKFQSQLNELSKQLSQRDGEANKLRFQQEELQRDVFAKSAGMDRLQAELQAAHKESEYVKQRLRNLEDDLQEYRRKNGELSEELTNKNESYAKKETEAGTRINELERVIGELKVKIGSLEMQIEELQRDKRQLELQQEAILAEREKEKQLVEVALQEALKEKENVNKKWEEEFEKLRTVSILKEQQLLDDFEWKLREVEKTCKGRLIEKDKTVDVRIQEAYKDAEEKMKLAQEMMDEVEHLKECEMEMGELKDKSKQQEKSLEFLREQQEQMRLVEQSLKDEAKKLRSLIDLEKENLQHMQRVHNQEIIDKERWLQNTLDEKKTEIAVYWEERLLHEIGRLKYELEQLYFEEKQTAVENIRAQKEEEFQEAKKKWEEKVEECLADIAALKKTLDEKERTYHDDMVTQQTVTDRDILELRRIMDKIDDAHHERFEKLMMDNEKEIERINEEHDLRVKEVETSCQNQMSSLRTTLELVKEQMERESQQKIQSLIQQHRSELDAQWDNLIHQKSEAIKLVEDEYVNKYKTLEEQFYTQQKSHEAREVELLKSIDSLKNDVSSKSSTIDDLQNNVDVLEGGVQVLNQEIANQGEQLEKNRKDADQKIRGLQDVLIKLQALQAQEKDELQMKFNQQQKQYQTTIDHLQRKCTTLTKLFEEVRGRYERRDSRQEDLNLISDLRQVIAEQEKDMACMNEEKRFYQMKLLKLQRSMDGEGDDEEDDEDDELEEGFHTPPRFIPNQYTPPQPINNNNSNNCIISIPPTIPECDDCDEE</sequence>
<feature type="compositionally biased region" description="Basic and acidic residues" evidence="3">
    <location>
        <begin position="151"/>
        <end position="166"/>
    </location>
</feature>
<proteinExistence type="predicted"/>
<feature type="compositionally biased region" description="Basic and acidic residues" evidence="3">
    <location>
        <begin position="9"/>
        <end position="25"/>
    </location>
</feature>
<keyword evidence="4" id="KW-1185">Reference proteome</keyword>
<keyword evidence="1 2" id="KW-0175">Coiled coil</keyword>
<feature type="compositionally biased region" description="Basic and acidic residues" evidence="3">
    <location>
        <begin position="184"/>
        <end position="193"/>
    </location>
</feature>
<evidence type="ECO:0000313" key="5">
    <source>
        <dbReference type="RefSeq" id="XP_017785398.1"/>
    </source>
</evidence>
<gene>
    <name evidence="5" type="primary">LOC108568425</name>
</gene>
<feature type="coiled-coil region" evidence="2">
    <location>
        <begin position="751"/>
        <end position="810"/>
    </location>
</feature>
<evidence type="ECO:0000256" key="2">
    <source>
        <dbReference type="SAM" id="Coils"/>
    </source>
</evidence>
<feature type="coiled-coil region" evidence="2">
    <location>
        <begin position="874"/>
        <end position="901"/>
    </location>
</feature>
<feature type="compositionally biased region" description="Low complexity" evidence="3">
    <location>
        <begin position="945"/>
        <end position="954"/>
    </location>
</feature>
<dbReference type="RefSeq" id="XP_017785398.1">
    <property type="nucleotide sequence ID" value="XM_017929909.1"/>
</dbReference>
<dbReference type="PANTHER" id="PTHR18870">
    <property type="entry name" value="PROTEIN TAG-278-RELATED"/>
    <property type="match status" value="1"/>
</dbReference>
<evidence type="ECO:0000256" key="3">
    <source>
        <dbReference type="SAM" id="MobiDB-lite"/>
    </source>
</evidence>
<feature type="coiled-coil region" evidence="2">
    <location>
        <begin position="418"/>
        <end position="504"/>
    </location>
</feature>
<feature type="compositionally biased region" description="Acidic residues" evidence="3">
    <location>
        <begin position="911"/>
        <end position="925"/>
    </location>
</feature>
<feature type="coiled-coil region" evidence="2">
    <location>
        <begin position="555"/>
        <end position="600"/>
    </location>
</feature>
<name>A0ABM1NEZ8_NICVS</name>
<reference evidence="5" key="1">
    <citation type="submission" date="2025-08" db="UniProtKB">
        <authorList>
            <consortium name="RefSeq"/>
        </authorList>
    </citation>
    <scope>IDENTIFICATION</scope>
    <source>
        <tissue evidence="5">Whole Larva</tissue>
    </source>
</reference>
<feature type="coiled-coil region" evidence="2">
    <location>
        <begin position="631"/>
        <end position="687"/>
    </location>
</feature>
<feature type="compositionally biased region" description="Polar residues" evidence="3">
    <location>
        <begin position="27"/>
        <end position="36"/>
    </location>
</feature>
<organism evidence="4 5">
    <name type="scientific">Nicrophorus vespilloides</name>
    <name type="common">Boreal carrion beetle</name>
    <dbReference type="NCBI Taxonomy" id="110193"/>
    <lineage>
        <taxon>Eukaryota</taxon>
        <taxon>Metazoa</taxon>
        <taxon>Ecdysozoa</taxon>
        <taxon>Arthropoda</taxon>
        <taxon>Hexapoda</taxon>
        <taxon>Insecta</taxon>
        <taxon>Pterygota</taxon>
        <taxon>Neoptera</taxon>
        <taxon>Endopterygota</taxon>
        <taxon>Coleoptera</taxon>
        <taxon>Polyphaga</taxon>
        <taxon>Staphyliniformia</taxon>
        <taxon>Silphidae</taxon>
        <taxon>Nicrophorinae</taxon>
        <taxon>Nicrophorus</taxon>
    </lineage>
</organism>
<protein>
    <submittedName>
        <fullName evidence="5">Interaptin isoform X1</fullName>
    </submittedName>
</protein>
<feature type="region of interest" description="Disordered" evidence="3">
    <location>
        <begin position="908"/>
        <end position="954"/>
    </location>
</feature>